<feature type="chain" id="PRO_5012416988" description="Plasma membrane fusion protein PRM1" evidence="11">
    <location>
        <begin position="17"/>
        <end position="571"/>
    </location>
</feature>
<reference evidence="12 13" key="1">
    <citation type="submission" date="2016-07" db="EMBL/GenBank/DDBJ databases">
        <title>Pervasive Adenine N6-methylation of Active Genes in Fungi.</title>
        <authorList>
            <consortium name="DOE Joint Genome Institute"/>
            <person name="Mondo S.J."/>
            <person name="Dannebaum R.O."/>
            <person name="Kuo R.C."/>
            <person name="Labutti K."/>
            <person name="Haridas S."/>
            <person name="Kuo A."/>
            <person name="Salamov A."/>
            <person name="Ahrendt S.R."/>
            <person name="Lipzen A."/>
            <person name="Sullivan W."/>
            <person name="Andreopoulos W.B."/>
            <person name="Clum A."/>
            <person name="Lindquist E."/>
            <person name="Daum C."/>
            <person name="Ramamoorthy G.K."/>
            <person name="Gryganskyi A."/>
            <person name="Culley D."/>
            <person name="Magnuson J.K."/>
            <person name="James T.Y."/>
            <person name="O'Malley M.A."/>
            <person name="Stajich J.E."/>
            <person name="Spatafora J.W."/>
            <person name="Visel A."/>
            <person name="Grigoriev I.V."/>
        </authorList>
    </citation>
    <scope>NUCLEOTIDE SEQUENCE [LARGE SCALE GENOMIC DNA]</scope>
    <source>
        <strain evidence="12 13">NRRL 3301</strain>
    </source>
</reference>
<dbReference type="GO" id="GO:0005886">
    <property type="term" value="C:plasma membrane"/>
    <property type="evidence" value="ECO:0007669"/>
    <property type="project" value="UniProtKB-SubCell"/>
</dbReference>
<name>A0A1X2GQP7_9FUNG</name>
<keyword evidence="6 10" id="KW-0184">Conjugation</keyword>
<keyword evidence="7 10" id="KW-1133">Transmembrane helix</keyword>
<sequence>MGSLMVGLSLVTLVTLYPLIDQSFNLIERELVFSCRQVNRFVEQIDRLPSKLVGKLVTVVPRMFLDLMRRWLLIMVTIVQTALKWFLEMYQSTYRCLFFFAIHTALALLTVITKPIQAAVETILKGIHALGELFGASDMENVPTQLSNWTFAMEQAQHQVGQWTNSSTWLDPLLQPLDDLKSHLNDSLQPAGALASGAVLPWQLPPPTPPVCQVDSILAYVQEAHKDTLHFVHVLMAITISIMVVCMSLHWLLLRHRFRYLQRMRLHVLDLLADPASLPGLDPPAMIRRHHVSAQAALLSRYGDIQQSPWVSSLLTFRSRAALVAVPGKWRQWLHFITQSQALVYCLVFSVFGLVISHLALASVQWLSTSALTTLDQRVEEWSHNVTVNALGAIQFSYEAQANATNRWITAMQNATNDQWLASVQAFAAPINQTLDSAIDHLSQLITATVGGSIMEEPAKDVIQCLILNKLVALQHGVEWIMNQPGIELPLLPMMDLDVQLNVTSLEPSSVLVARLSSHIQSQIVVYWVIFALWCLCAVLGLGYVYEVPMPSKLTLRPLRHRLSEKKPASP</sequence>
<dbReference type="OrthoDB" id="10248838at2759"/>
<feature type="transmembrane region" description="Helical" evidence="10">
    <location>
        <begin position="231"/>
        <end position="254"/>
    </location>
</feature>
<keyword evidence="11" id="KW-0732">Signal</keyword>
<feature type="signal peptide" evidence="11">
    <location>
        <begin position="1"/>
        <end position="16"/>
    </location>
</feature>
<evidence type="ECO:0000256" key="2">
    <source>
        <dbReference type="ARBA" id="ARBA00004127"/>
    </source>
</evidence>
<keyword evidence="13" id="KW-1185">Reference proteome</keyword>
<dbReference type="EMBL" id="MCGT01000005">
    <property type="protein sequence ID" value="ORX59439.1"/>
    <property type="molecule type" value="Genomic_DNA"/>
</dbReference>
<dbReference type="GO" id="GO:0012505">
    <property type="term" value="C:endomembrane system"/>
    <property type="evidence" value="ECO:0007669"/>
    <property type="project" value="UniProtKB-SubCell"/>
</dbReference>
<proteinExistence type="inferred from homology"/>
<evidence type="ECO:0000256" key="7">
    <source>
        <dbReference type="ARBA" id="ARBA00022989"/>
    </source>
</evidence>
<dbReference type="Proteomes" id="UP000242146">
    <property type="component" value="Unassembled WGS sequence"/>
</dbReference>
<evidence type="ECO:0000313" key="12">
    <source>
        <dbReference type="EMBL" id="ORX59439.1"/>
    </source>
</evidence>
<dbReference type="AlphaFoldDB" id="A0A1X2GQP7"/>
<keyword evidence="10" id="KW-1003">Cell membrane</keyword>
<organism evidence="12 13">
    <name type="scientific">Hesseltinella vesiculosa</name>
    <dbReference type="NCBI Taxonomy" id="101127"/>
    <lineage>
        <taxon>Eukaryota</taxon>
        <taxon>Fungi</taxon>
        <taxon>Fungi incertae sedis</taxon>
        <taxon>Mucoromycota</taxon>
        <taxon>Mucoromycotina</taxon>
        <taxon>Mucoromycetes</taxon>
        <taxon>Mucorales</taxon>
        <taxon>Cunninghamellaceae</taxon>
        <taxon>Hesseltinella</taxon>
    </lineage>
</organism>
<keyword evidence="8 10" id="KW-0472">Membrane</keyword>
<keyword evidence="9" id="KW-0325">Glycoprotein</keyword>
<comment type="caution">
    <text evidence="12">The sequence shown here is derived from an EMBL/GenBank/DDBJ whole genome shotgun (WGS) entry which is preliminary data.</text>
</comment>
<evidence type="ECO:0000256" key="6">
    <source>
        <dbReference type="ARBA" id="ARBA00022971"/>
    </source>
</evidence>
<evidence type="ECO:0000256" key="9">
    <source>
        <dbReference type="ARBA" id="ARBA00023180"/>
    </source>
</evidence>
<comment type="function">
    <text evidence="1 10">Involved in cell fusion during mating by stabilizing the plasma membrane fusion event.</text>
</comment>
<evidence type="ECO:0000256" key="3">
    <source>
        <dbReference type="ARBA" id="ARBA00004196"/>
    </source>
</evidence>
<dbReference type="PANTHER" id="PTHR31030:SF1">
    <property type="entry name" value="PLASMA MEMBRANE FUSION PROTEIN PRM1"/>
    <property type="match status" value="1"/>
</dbReference>
<feature type="transmembrane region" description="Helical" evidence="10">
    <location>
        <begin position="342"/>
        <end position="367"/>
    </location>
</feature>
<evidence type="ECO:0000256" key="1">
    <source>
        <dbReference type="ARBA" id="ARBA00002512"/>
    </source>
</evidence>
<evidence type="ECO:0000313" key="13">
    <source>
        <dbReference type="Proteomes" id="UP000242146"/>
    </source>
</evidence>
<accession>A0A1X2GQP7</accession>
<keyword evidence="5 10" id="KW-0812">Transmembrane</keyword>
<evidence type="ECO:0000256" key="8">
    <source>
        <dbReference type="ARBA" id="ARBA00023136"/>
    </source>
</evidence>
<evidence type="ECO:0000256" key="10">
    <source>
        <dbReference type="RuleBase" id="RU366035"/>
    </source>
</evidence>
<evidence type="ECO:0000256" key="11">
    <source>
        <dbReference type="SAM" id="SignalP"/>
    </source>
</evidence>
<dbReference type="PANTHER" id="PTHR31030">
    <property type="entry name" value="PLASMA MEMBRANE FUSION PROTEIN PRM1"/>
    <property type="match status" value="1"/>
</dbReference>
<evidence type="ECO:0000256" key="4">
    <source>
        <dbReference type="ARBA" id="ARBA00010780"/>
    </source>
</evidence>
<dbReference type="GO" id="GO:0043332">
    <property type="term" value="C:mating projection tip"/>
    <property type="evidence" value="ECO:0007669"/>
    <property type="project" value="UniProtKB-UniRule"/>
</dbReference>
<dbReference type="InterPro" id="IPR026777">
    <property type="entry name" value="PRM1"/>
</dbReference>
<protein>
    <recommendedName>
        <fullName evidence="10">Plasma membrane fusion protein PRM1</fullName>
    </recommendedName>
</protein>
<dbReference type="GO" id="GO:0032220">
    <property type="term" value="P:plasma membrane fusion involved in cytogamy"/>
    <property type="evidence" value="ECO:0007669"/>
    <property type="project" value="TreeGrafter"/>
</dbReference>
<dbReference type="STRING" id="101127.A0A1X2GQP7"/>
<feature type="transmembrane region" description="Helical" evidence="10">
    <location>
        <begin position="71"/>
        <end position="87"/>
    </location>
</feature>
<comment type="subcellular location">
    <subcellularLocation>
        <location evidence="3">Cell envelope</location>
    </subcellularLocation>
    <subcellularLocation>
        <location evidence="10">Cell membrane</location>
        <topology evidence="10">Multi-pass membrane protein</topology>
    </subcellularLocation>
    <subcellularLocation>
        <location evidence="2">Endomembrane system</location>
        <topology evidence="2">Multi-pass membrane protein</topology>
    </subcellularLocation>
</comment>
<gene>
    <name evidence="12" type="ORF">DM01DRAFT_1371336</name>
</gene>
<evidence type="ECO:0000256" key="5">
    <source>
        <dbReference type="ARBA" id="ARBA00022692"/>
    </source>
</evidence>
<feature type="transmembrane region" description="Helical" evidence="10">
    <location>
        <begin position="94"/>
        <end position="112"/>
    </location>
</feature>
<comment type="similarity">
    <text evidence="4 10">Belongs to the PRM1 family.</text>
</comment>
<feature type="transmembrane region" description="Helical" evidence="10">
    <location>
        <begin position="525"/>
        <end position="546"/>
    </location>
</feature>